<dbReference type="EMBL" id="CP022603">
    <property type="protein sequence ID" value="ASV83261.1"/>
    <property type="molecule type" value="Genomic_DNA"/>
</dbReference>
<dbReference type="KEGG" id="och:CES85_4040"/>
<evidence type="ECO:0000313" key="2">
    <source>
        <dbReference type="Proteomes" id="UP000215256"/>
    </source>
</evidence>
<dbReference type="AlphaFoldDB" id="A0A248UA32"/>
<organism evidence="1 2">
    <name type="scientific">Ochrobactrum quorumnocens</name>
    <dbReference type="NCBI Taxonomy" id="271865"/>
    <lineage>
        <taxon>Bacteria</taxon>
        <taxon>Pseudomonadati</taxon>
        <taxon>Pseudomonadota</taxon>
        <taxon>Alphaproteobacteria</taxon>
        <taxon>Hyphomicrobiales</taxon>
        <taxon>Brucellaceae</taxon>
        <taxon>Brucella/Ochrobactrum group</taxon>
        <taxon>Ochrobactrum</taxon>
    </lineage>
</organism>
<accession>A0A248UA32</accession>
<name>A0A248UA32_9HYPH</name>
<evidence type="ECO:0000313" key="1">
    <source>
        <dbReference type="EMBL" id="ASV83261.1"/>
    </source>
</evidence>
<dbReference type="Proteomes" id="UP000215256">
    <property type="component" value="Chromosome 2"/>
</dbReference>
<protein>
    <submittedName>
        <fullName evidence="1">Uncharacterized protein</fullName>
    </submittedName>
</protein>
<reference evidence="1 2" key="1">
    <citation type="submission" date="2017-07" db="EMBL/GenBank/DDBJ databases">
        <title>Phylogenetic study on the rhizospheric bacterium Ochrobactrum sp. A44.</title>
        <authorList>
            <person name="Krzyzanowska D.M."/>
            <person name="Ossowicki A."/>
            <person name="Rajewska M."/>
            <person name="Maciag T."/>
            <person name="Kaczynski Z."/>
            <person name="Czerwicka M."/>
            <person name="Jafra S."/>
        </authorList>
    </citation>
    <scope>NUCLEOTIDE SEQUENCE [LARGE SCALE GENOMIC DNA]</scope>
    <source>
        <strain evidence="1 2">A44</strain>
    </source>
</reference>
<sequence length="38" mass="4586">MGADRLIYAHFSGKWHQIGQKYNHTNLLQLSEIIFYEY</sequence>
<proteinExistence type="predicted"/>
<gene>
    <name evidence="1" type="ORF">CES85_4040</name>
</gene>